<accession>A0AAV8VGM0</accession>
<organism evidence="4 5">
    <name type="scientific">Exocentrus adspersus</name>
    <dbReference type="NCBI Taxonomy" id="1586481"/>
    <lineage>
        <taxon>Eukaryota</taxon>
        <taxon>Metazoa</taxon>
        <taxon>Ecdysozoa</taxon>
        <taxon>Arthropoda</taxon>
        <taxon>Hexapoda</taxon>
        <taxon>Insecta</taxon>
        <taxon>Pterygota</taxon>
        <taxon>Neoptera</taxon>
        <taxon>Endopterygota</taxon>
        <taxon>Coleoptera</taxon>
        <taxon>Polyphaga</taxon>
        <taxon>Cucujiformia</taxon>
        <taxon>Chrysomeloidea</taxon>
        <taxon>Cerambycidae</taxon>
        <taxon>Lamiinae</taxon>
        <taxon>Acanthocinini</taxon>
        <taxon>Exocentrus</taxon>
    </lineage>
</organism>
<protein>
    <recommendedName>
        <fullName evidence="3">CCHC-type domain-containing protein</fullName>
    </recommendedName>
</protein>
<dbReference type="AlphaFoldDB" id="A0AAV8VGM0"/>
<gene>
    <name evidence="4" type="ORF">NQ315_012878</name>
</gene>
<dbReference type="Gene3D" id="4.10.60.10">
    <property type="entry name" value="Zinc finger, CCHC-type"/>
    <property type="match status" value="1"/>
</dbReference>
<dbReference type="EMBL" id="JANEYG010000098">
    <property type="protein sequence ID" value="KAJ8913260.1"/>
    <property type="molecule type" value="Genomic_DNA"/>
</dbReference>
<comment type="caution">
    <text evidence="4">The sequence shown here is derived from an EMBL/GenBank/DDBJ whole genome shotgun (WGS) entry which is preliminary data.</text>
</comment>
<dbReference type="SUPFAM" id="SSF57756">
    <property type="entry name" value="Retrovirus zinc finger-like domains"/>
    <property type="match status" value="1"/>
</dbReference>
<dbReference type="SMART" id="SM00343">
    <property type="entry name" value="ZnF_C2HC"/>
    <property type="match status" value="2"/>
</dbReference>
<feature type="domain" description="CCHC-type" evidence="3">
    <location>
        <begin position="313"/>
        <end position="328"/>
    </location>
</feature>
<sequence>MDSPGVANPPITLVSPTSEVGLTQSKGPKVFRARKIVKGARKIVQKRRDGTLERLKNLENQLLSASTSVVPPVPPSMGKITLPPFEPSSNFADPEGWCAIVDLWVEKYKPDKMELIMALSSAMKDEAASWLVSAKPVEKDWVSLKAEFLAVFAKPLDPLEQFSEAVNGKKNTSEDTTLIDEMLQSMRTILALLKNRESDEAFAVLVACYFGSTRESFVRRRFQAEQPKDAKSMCAMLQGRLGKRPALFPSGPHTGAKRPAPSPKHEKTSYFSGKCHNCGRNGHRAIHCRRRRLLTTSTTSPAENRCEARAISCYTCGKPDHISPNCPSASRKSKPDIPEKRVSICEKQPLPVGQLKLISDGQGDILLESACSSPPGSQESVSAVVNHDQPGMINQLLCF</sequence>
<dbReference type="Proteomes" id="UP001159042">
    <property type="component" value="Unassembled WGS sequence"/>
</dbReference>
<dbReference type="Pfam" id="PF00098">
    <property type="entry name" value="zf-CCHC"/>
    <property type="match status" value="1"/>
</dbReference>
<proteinExistence type="predicted"/>
<evidence type="ECO:0000313" key="4">
    <source>
        <dbReference type="EMBL" id="KAJ8913260.1"/>
    </source>
</evidence>
<dbReference type="GO" id="GO:0003676">
    <property type="term" value="F:nucleic acid binding"/>
    <property type="evidence" value="ECO:0007669"/>
    <property type="project" value="InterPro"/>
</dbReference>
<reference evidence="4 5" key="1">
    <citation type="journal article" date="2023" name="Insect Mol. Biol.">
        <title>Genome sequencing provides insights into the evolution of gene families encoding plant cell wall-degrading enzymes in longhorned beetles.</title>
        <authorList>
            <person name="Shin N.R."/>
            <person name="Okamura Y."/>
            <person name="Kirsch R."/>
            <person name="Pauchet Y."/>
        </authorList>
    </citation>
    <scope>NUCLEOTIDE SEQUENCE [LARGE SCALE GENOMIC DNA]</scope>
    <source>
        <strain evidence="4">EAD_L_NR</strain>
    </source>
</reference>
<feature type="domain" description="CCHC-type" evidence="3">
    <location>
        <begin position="274"/>
        <end position="290"/>
    </location>
</feature>
<name>A0AAV8VGM0_9CUCU</name>
<dbReference type="GO" id="GO:0008270">
    <property type="term" value="F:zinc ion binding"/>
    <property type="evidence" value="ECO:0007669"/>
    <property type="project" value="UniProtKB-KW"/>
</dbReference>
<evidence type="ECO:0000256" key="2">
    <source>
        <dbReference type="SAM" id="MobiDB-lite"/>
    </source>
</evidence>
<evidence type="ECO:0000313" key="5">
    <source>
        <dbReference type="Proteomes" id="UP001159042"/>
    </source>
</evidence>
<dbReference type="InterPro" id="IPR001878">
    <property type="entry name" value="Znf_CCHC"/>
</dbReference>
<keyword evidence="1" id="KW-0479">Metal-binding</keyword>
<dbReference type="InterPro" id="IPR036875">
    <property type="entry name" value="Znf_CCHC_sf"/>
</dbReference>
<keyword evidence="1" id="KW-0862">Zinc</keyword>
<keyword evidence="1" id="KW-0863">Zinc-finger</keyword>
<feature type="region of interest" description="Disordered" evidence="2">
    <location>
        <begin position="246"/>
        <end position="268"/>
    </location>
</feature>
<evidence type="ECO:0000256" key="1">
    <source>
        <dbReference type="PROSITE-ProRule" id="PRU00047"/>
    </source>
</evidence>
<dbReference type="PROSITE" id="PS50158">
    <property type="entry name" value="ZF_CCHC"/>
    <property type="match status" value="2"/>
</dbReference>
<keyword evidence="5" id="KW-1185">Reference proteome</keyword>
<feature type="region of interest" description="Disordered" evidence="2">
    <location>
        <begin position="1"/>
        <end position="21"/>
    </location>
</feature>
<evidence type="ECO:0000259" key="3">
    <source>
        <dbReference type="PROSITE" id="PS50158"/>
    </source>
</evidence>